<evidence type="ECO:0000313" key="4">
    <source>
        <dbReference type="Proteomes" id="UP000595894"/>
    </source>
</evidence>
<organism evidence="3 4">
    <name type="scientific">Sphingomonas aliaeris</name>
    <dbReference type="NCBI Taxonomy" id="2759526"/>
    <lineage>
        <taxon>Bacteria</taxon>
        <taxon>Pseudomonadati</taxon>
        <taxon>Pseudomonadota</taxon>
        <taxon>Alphaproteobacteria</taxon>
        <taxon>Sphingomonadales</taxon>
        <taxon>Sphingomonadaceae</taxon>
        <taxon>Sphingomonas</taxon>
    </lineage>
</organism>
<dbReference type="KEGG" id="sari:H5J25_15450"/>
<dbReference type="Pfam" id="PF01345">
    <property type="entry name" value="DUF11"/>
    <property type="match status" value="1"/>
</dbReference>
<dbReference type="InterPro" id="IPR047589">
    <property type="entry name" value="DUF11_rpt"/>
</dbReference>
<dbReference type="InterPro" id="IPR051172">
    <property type="entry name" value="Chlamydia_OmcB"/>
</dbReference>
<evidence type="ECO:0000313" key="3">
    <source>
        <dbReference type="EMBL" id="QQV76787.1"/>
    </source>
</evidence>
<dbReference type="EMBL" id="CP061035">
    <property type="protein sequence ID" value="QQV76787.1"/>
    <property type="molecule type" value="Genomic_DNA"/>
</dbReference>
<reference evidence="4" key="1">
    <citation type="submission" date="2020-09" db="EMBL/GenBank/DDBJ databases">
        <title>Sphingomonas sp., a new species isolated from pork steak.</title>
        <authorList>
            <person name="Heidler von Heilborn D."/>
        </authorList>
    </citation>
    <scope>NUCLEOTIDE SEQUENCE [LARGE SCALE GENOMIC DNA]</scope>
</reference>
<dbReference type="InterPro" id="IPR001434">
    <property type="entry name" value="OmcB-like_DUF11"/>
</dbReference>
<dbReference type="Gene3D" id="2.60.40.10">
    <property type="entry name" value="Immunoglobulins"/>
    <property type="match status" value="1"/>
</dbReference>
<feature type="chain" id="PRO_5038043663" evidence="1">
    <location>
        <begin position="24"/>
        <end position="1679"/>
    </location>
</feature>
<dbReference type="PANTHER" id="PTHR34819">
    <property type="entry name" value="LARGE CYSTEINE-RICH PERIPLASMIC PROTEIN OMCB"/>
    <property type="match status" value="1"/>
</dbReference>
<protein>
    <submittedName>
        <fullName evidence="3">DUF11 domain-containing protein</fullName>
    </submittedName>
</protein>
<evidence type="ECO:0000259" key="2">
    <source>
        <dbReference type="Pfam" id="PF01345"/>
    </source>
</evidence>
<dbReference type="PANTHER" id="PTHR34819:SF3">
    <property type="entry name" value="CELL SURFACE PROTEIN"/>
    <property type="match status" value="1"/>
</dbReference>
<keyword evidence="1" id="KW-0732">Signal</keyword>
<dbReference type="NCBIfam" id="TIGR01451">
    <property type="entry name" value="B_ant_repeat"/>
    <property type="match status" value="1"/>
</dbReference>
<proteinExistence type="predicted"/>
<feature type="signal peptide" evidence="1">
    <location>
        <begin position="1"/>
        <end position="23"/>
    </location>
</feature>
<keyword evidence="4" id="KW-1185">Reference proteome</keyword>
<dbReference type="InterPro" id="IPR013783">
    <property type="entry name" value="Ig-like_fold"/>
</dbReference>
<evidence type="ECO:0000256" key="1">
    <source>
        <dbReference type="SAM" id="SignalP"/>
    </source>
</evidence>
<name>A0A974NTT6_9SPHN</name>
<sequence length="1679" mass="179486">MSSFRTLARVSALVLGLSSSVTALRAQVPQMGPGRVTNTASLTYTVGDGHRIVPSNTVSLDVTRTKRPTSLSFHLTPMKYEMTGMACKGSPIPTFTPAPIDAADYAAAPLVETIDIHTDLILALDSEGSNRDPLTRENAVIDVDAGPIHTTLTLVETGPDTGVFAGGVPASMTGKYPDLVPCDVRTKRGVTIKLSFIEDGFSFGSSASLLIDPAGFTFDSRTGALVDGTRVTLVDTAGNPAQVYGDDGVSRYPSTVISGETVTDSSGRIYPGRPGRFRFPLAAPGTYSLRIEPPGDYTAPSVQDPAVIAALRDPTGQPFIINPTSFGGWLTLAEPDPFYVDIPLDRPTSAALLLTKAASVREASPGDFVQYRLQITNRDTLAARELHVSDVLPAGLRYERGSTRGGAEPRVATDGRTLDFTIPSIAAGGTAELRYVVSIAPGAPQGEALNRARVLGANAQSNEAMASVRLRSLLFTDAMTIIGRVSEGNCGDPDSHRKGIAGIRLLMEDGTFVVTDRDGLYHIEGVRPGRHVVQLDTASIPASHEAVACDVDTRQAGSAISRFVEADGGLLKRVDFQLRPTGKSVSSLADLPVTQIDDATAAGNRDWLTGQTPGIAMLFPTETYNPRAPVTRVVVKHLPGQNVALTINGVRGDALAFDGTDVNDSTGVAVSRWSGLPLRSGTNQLVARILSADGREVQTIARTVGVSGTAANAVYDAAQSRLVADGLTRPLIAVRVTDRDGRPVHAGTVVPFTVDQPYTAAVQAELEQGRQLAGRDRAATTARVVGDDGIAFLALQPTTQAGAVQIKIALTDEKITRTSEIRAWLSGAQKDWMVVGFGSGTIGYDTLRKHSSGLPVAERGKVVTDGQLSFYAKGRVKGSWLLTIAYDSDRKYDPTRGLLGTIDPDRYYTVYGDGSQQGYDAATRRKLYLRLERREFYALFGDFETGFTDTQLTRYSRTLNGLKAAYEGTKLRATGFAATTDTLYSRDEIQGNGLSGPYRLSGRNIVPNSDKLRIEVRNRFRSELIVSSRELARHIDYDIDIVAGTIRFREPVLSRDLDLNPVFIVADYEVDGGRSGKLVAAARVAAKLAQGRVEVGVSGIRDETVGVATVAGVDLKAKLTTSTLLRAEAATGGRGGLRDGQAYTAEVEHHGPVADVLAYARQQDASFGLGQQNLVEAGTRKFGFDGKVHLSGRLNLTGSAWHQQQLEGPGTRTAGDMRLEYRRDTGTVFIGAQVAMDRGRDGKDRDSRLLTLGGSQILFGGDLTVSGQTQFAPGGDKDSVDFPIRHQLTAAYRITPGIRLIGGYEIANGQEFVVHTKQIGFDVAPWTGAKLMSTLNQQAVAENGGRTFAQYGLSQSLPVGKHWTFDATLDAASTISGRVPTGAVINPFQPVASGGSIGSVSSSTTGGFGNTGSTGSFTAATLSAAYRANRWSWNGRIEYRDAAADKRLGLTTNFLRSLGEGQTLASSIRAYRTTDAGGASGTYASADLAIALRPFDSRWSILERFELRHEGADAGFSAGNNLGVPAYGAGDQVTSRAINNLAINYRSGPEGNGHGFEATLYYGSKYVRGRFQDDIYTGYIHVTGFELRKDIGTRFDIGMQGSVQHAWDRGAVAFSGGPSIGVSPAKNVWITGGYNVAGYRDRDFEDDRYTRHGPYITMRMKFDQRTIGNTTRAIFGGRK</sequence>
<gene>
    <name evidence="3" type="ORF">H5J25_15450</name>
</gene>
<dbReference type="Proteomes" id="UP000595894">
    <property type="component" value="Chromosome"/>
</dbReference>
<accession>A0A974NTT6</accession>
<feature type="domain" description="DUF11" evidence="2">
    <location>
        <begin position="353"/>
        <end position="462"/>
    </location>
</feature>